<dbReference type="EnsemblMetazoa" id="tetur02g13070.1">
    <property type="protein sequence ID" value="tetur02g13070.1"/>
    <property type="gene ID" value="tetur02g13070"/>
</dbReference>
<organism evidence="4 5">
    <name type="scientific">Tetranychus urticae</name>
    <name type="common">Two-spotted spider mite</name>
    <dbReference type="NCBI Taxonomy" id="32264"/>
    <lineage>
        <taxon>Eukaryota</taxon>
        <taxon>Metazoa</taxon>
        <taxon>Ecdysozoa</taxon>
        <taxon>Arthropoda</taxon>
        <taxon>Chelicerata</taxon>
        <taxon>Arachnida</taxon>
        <taxon>Acari</taxon>
        <taxon>Acariformes</taxon>
        <taxon>Trombidiformes</taxon>
        <taxon>Prostigmata</taxon>
        <taxon>Eleutherengona</taxon>
        <taxon>Raphignathae</taxon>
        <taxon>Tetranychoidea</taxon>
        <taxon>Tetranychidae</taxon>
        <taxon>Tetranychus</taxon>
    </lineage>
</organism>
<feature type="compositionally biased region" description="Basic and acidic residues" evidence="1">
    <location>
        <begin position="583"/>
        <end position="596"/>
    </location>
</feature>
<feature type="domain" description="Apple" evidence="3">
    <location>
        <begin position="202"/>
        <end position="275"/>
    </location>
</feature>
<dbReference type="InterPro" id="IPR003609">
    <property type="entry name" value="Pan_app"/>
</dbReference>
<feature type="transmembrane region" description="Helical" evidence="2">
    <location>
        <begin position="367"/>
        <end position="389"/>
    </location>
</feature>
<proteinExistence type="predicted"/>
<accession>T1JXS5</accession>
<keyword evidence="5" id="KW-1185">Reference proteome</keyword>
<feature type="region of interest" description="Disordered" evidence="1">
    <location>
        <begin position="576"/>
        <end position="603"/>
    </location>
</feature>
<keyword evidence="2" id="KW-1133">Transmembrane helix</keyword>
<name>T1JXS5_TETUR</name>
<evidence type="ECO:0000313" key="5">
    <source>
        <dbReference type="Proteomes" id="UP000015104"/>
    </source>
</evidence>
<protein>
    <recommendedName>
        <fullName evidence="3">Apple domain-containing protein</fullName>
    </recommendedName>
</protein>
<keyword evidence="2" id="KW-0472">Membrane</keyword>
<evidence type="ECO:0000259" key="3">
    <source>
        <dbReference type="PROSITE" id="PS50948"/>
    </source>
</evidence>
<keyword evidence="2" id="KW-0812">Transmembrane</keyword>
<dbReference type="AlphaFoldDB" id="T1JXS5"/>
<feature type="transmembrane region" description="Helical" evidence="2">
    <location>
        <begin position="609"/>
        <end position="631"/>
    </location>
</feature>
<dbReference type="PROSITE" id="PS50948">
    <property type="entry name" value="PAN"/>
    <property type="match status" value="1"/>
</dbReference>
<evidence type="ECO:0000256" key="1">
    <source>
        <dbReference type="SAM" id="MobiDB-lite"/>
    </source>
</evidence>
<dbReference type="Proteomes" id="UP000015104">
    <property type="component" value="Unassembled WGS sequence"/>
</dbReference>
<reference evidence="5" key="1">
    <citation type="submission" date="2011-08" db="EMBL/GenBank/DDBJ databases">
        <authorList>
            <person name="Rombauts S."/>
        </authorList>
    </citation>
    <scope>NUCLEOTIDE SEQUENCE</scope>
    <source>
        <strain evidence="5">London</strain>
    </source>
</reference>
<dbReference type="EMBL" id="CAEY01000835">
    <property type="status" value="NOT_ANNOTATED_CDS"/>
    <property type="molecule type" value="Genomic_DNA"/>
</dbReference>
<evidence type="ECO:0000313" key="4">
    <source>
        <dbReference type="EnsemblMetazoa" id="tetur02g13070.1"/>
    </source>
</evidence>
<sequence length="662" mass="74277">MSLSQETFTKMMKIIANNEPDCLEKLSQYQLTIKAVIYRSSDGVCGYLSNPDDLKIDLKQGESCSVYLFPLNNLHRVKQELTLDQLHEAYLQDVGRTFGEFPMHLKIIDVIDVTKKEIDSKDDITSLIRPHAKLLIDGMFTESVPDAKTFADCYRNCHDSDQVACVTFSFCNTDGKIDCRVSSLQASEIATRDQSIETDPKCGIYSISILDNYFKISNRKIKAQMSIAIEKNSVYSCAEACHTSSECLSFQYCDGFCSFGDLLYTDEATEYDEECVIYSPKITEMFKKTGKKIISDVMMTETKLTLDQCASLCFLLSDGDETGFENPDTKTTDGGHCSNYELKDSNGKKRKESSSFEVVKGTTGSGAFGIVMLFLFVGALLGFIAPFAYSRIKKMYDTPMTNKDFTWRRQHDEEPLDNSDQVPCVTFSFCNTDGKIHCRVSSLQTTDIVNGDQSIETDPKCEIYSISVLDNYSRKSNRKFITQLSTAVEKDYVHSCAESCHASSECISFQYCDGFCSFGDLLYTDAATEYDQECMIYTRKVSERYQRTGSKIVSDVMLTETKLTLKVLPNTKTTDGGHCSNYELKESNGKQRKESSSSEVNKGTSGSGAFGIIMMFVFVGALLGFIAPFAYSKIKQMHDASNANENFTWKRQQGEEPIENVD</sequence>
<evidence type="ECO:0000256" key="2">
    <source>
        <dbReference type="SAM" id="Phobius"/>
    </source>
</evidence>
<reference evidence="4" key="2">
    <citation type="submission" date="2015-06" db="UniProtKB">
        <authorList>
            <consortium name="EnsemblMetazoa"/>
        </authorList>
    </citation>
    <scope>IDENTIFICATION</scope>
</reference>
<dbReference type="HOGENOM" id="CLU_414660_0_0_1"/>